<comment type="similarity">
    <text evidence="2 11 12">Belongs to the chorismate synthase family.</text>
</comment>
<keyword evidence="7 11" id="KW-0274">FAD</keyword>
<dbReference type="SUPFAM" id="SSF103263">
    <property type="entry name" value="Chorismate synthase, AroC"/>
    <property type="match status" value="1"/>
</dbReference>
<evidence type="ECO:0000256" key="1">
    <source>
        <dbReference type="ARBA" id="ARBA00005044"/>
    </source>
</evidence>
<dbReference type="GO" id="GO:0005829">
    <property type="term" value="C:cytosol"/>
    <property type="evidence" value="ECO:0007669"/>
    <property type="project" value="TreeGrafter"/>
</dbReference>
<dbReference type="InterPro" id="IPR035904">
    <property type="entry name" value="Chorismate_synth_AroC_sf"/>
</dbReference>
<evidence type="ECO:0000313" key="14">
    <source>
        <dbReference type="Proteomes" id="UP000705867"/>
    </source>
</evidence>
<comment type="subunit">
    <text evidence="11">Homotetramer.</text>
</comment>
<dbReference type="PIRSF" id="PIRSF001456">
    <property type="entry name" value="Chorismate_synth"/>
    <property type="match status" value="1"/>
</dbReference>
<dbReference type="Proteomes" id="UP000705867">
    <property type="component" value="Unassembled WGS sequence"/>
</dbReference>
<evidence type="ECO:0000256" key="11">
    <source>
        <dbReference type="HAMAP-Rule" id="MF_00300"/>
    </source>
</evidence>
<comment type="cofactor">
    <cofactor evidence="11 12">
        <name>FMNH2</name>
        <dbReference type="ChEBI" id="CHEBI:57618"/>
    </cofactor>
    <text evidence="11 12">Reduced FMN (FMNH(2)).</text>
</comment>
<keyword evidence="8 11" id="KW-0521">NADP</keyword>
<dbReference type="InterPro" id="IPR000453">
    <property type="entry name" value="Chorismate_synth"/>
</dbReference>
<comment type="function">
    <text evidence="11">Catalyzes the anti-1,4-elimination of the C-3 phosphate and the C-6 proR hydrogen from 5-enolpyruvylshikimate-3-phosphate (EPSP) to yield chorismate, which is the branch point compound that serves as the starting substrate for the three terminal pathways of aromatic amino acid biosynthesis. This reaction introduces a second double bond into the aromatic ring system.</text>
</comment>
<dbReference type="Gene3D" id="3.60.150.10">
    <property type="entry name" value="Chorismate synthase AroC"/>
    <property type="match status" value="1"/>
</dbReference>
<dbReference type="EMBL" id="JAIOIV010000043">
    <property type="protein sequence ID" value="MBZ0155696.1"/>
    <property type="molecule type" value="Genomic_DNA"/>
</dbReference>
<keyword evidence="4 11" id="KW-0028">Amino-acid biosynthesis</keyword>
<sequence length="405" mass="43977">MLRFLTAGESHGKGLVGIVEGIPAGLALSPDDIDRELKRRQGGYGRGGRMKIEQDHAEILSGVRWGKTMGSPLSLLIENRDWKNWQEGMSPDVVHEGSIPPVTRPRPGHADLAGAVKYGQKDVRNILERSSARETAMRVAVGAVAKRFLAEFGITIGSYVIRIGNAVMQRPDYGMQETLDWNELLRKTEASPVRCPEEEASKQMTEAIDAAAKNGDTLGGTFEVIATGVPAGLGSHIQWDKRLDGRLAQALMGTQAMKGVEIGTGFAMAEKPGSEVMDEIYYHKETDSEGKASADGSCCSFYRKTNHAGGIEGGMTNGMPVVVRAAMKPIPTLRRPLRSVDIVSREPLEAAYERSDTCAVPAAAVIGEAMMAVVLSDAFLEKFGGNTVDETRRNYDAYREYLRGF</sequence>
<evidence type="ECO:0000256" key="12">
    <source>
        <dbReference type="RuleBase" id="RU000605"/>
    </source>
</evidence>
<evidence type="ECO:0000256" key="8">
    <source>
        <dbReference type="ARBA" id="ARBA00022857"/>
    </source>
</evidence>
<dbReference type="NCBIfam" id="TIGR00033">
    <property type="entry name" value="aroC"/>
    <property type="match status" value="1"/>
</dbReference>
<dbReference type="PANTHER" id="PTHR21085:SF0">
    <property type="entry name" value="CHORISMATE SYNTHASE"/>
    <property type="match status" value="1"/>
</dbReference>
<comment type="pathway">
    <text evidence="1 11 12">Metabolic intermediate biosynthesis; chorismate biosynthesis; chorismate from D-erythrose 4-phosphate and phosphoenolpyruvate: step 7/7.</text>
</comment>
<keyword evidence="6 11" id="KW-0288">FMN</keyword>
<dbReference type="CDD" id="cd07304">
    <property type="entry name" value="Chorismate_synthase"/>
    <property type="match status" value="1"/>
</dbReference>
<protein>
    <recommendedName>
        <fullName evidence="3 11">Chorismate synthase</fullName>
        <shortName evidence="11">CS</shortName>
        <ecNumber evidence="3 11">4.2.3.5</ecNumber>
    </recommendedName>
    <alternativeName>
        <fullName evidence="11">5-enolpyruvylshikimate-3-phosphate phospholyase</fullName>
    </alternativeName>
</protein>
<keyword evidence="5 11" id="KW-0285">Flavoprotein</keyword>
<reference evidence="13" key="2">
    <citation type="submission" date="2021-08" db="EMBL/GenBank/DDBJ databases">
        <authorList>
            <person name="Dalcin Martins P."/>
        </authorList>
    </citation>
    <scope>NUCLEOTIDE SEQUENCE</scope>
    <source>
        <strain evidence="13">MAG_39</strain>
    </source>
</reference>
<dbReference type="Pfam" id="PF01264">
    <property type="entry name" value="Chorismate_synt"/>
    <property type="match status" value="1"/>
</dbReference>
<evidence type="ECO:0000256" key="4">
    <source>
        <dbReference type="ARBA" id="ARBA00022605"/>
    </source>
</evidence>
<feature type="binding site" evidence="11">
    <location>
        <begin position="255"/>
        <end position="256"/>
    </location>
    <ligand>
        <name>FMN</name>
        <dbReference type="ChEBI" id="CHEBI:58210"/>
    </ligand>
</feature>
<dbReference type="PROSITE" id="PS00788">
    <property type="entry name" value="CHORISMATE_SYNTHASE_2"/>
    <property type="match status" value="1"/>
</dbReference>
<feature type="binding site" evidence="11">
    <location>
        <position position="354"/>
    </location>
    <ligand>
        <name>FMN</name>
        <dbReference type="ChEBI" id="CHEBI:58210"/>
    </ligand>
</feature>
<comment type="caution">
    <text evidence="13">The sequence shown here is derived from an EMBL/GenBank/DDBJ whole genome shotgun (WGS) entry which is preliminary data.</text>
</comment>
<evidence type="ECO:0000256" key="7">
    <source>
        <dbReference type="ARBA" id="ARBA00022827"/>
    </source>
</evidence>
<feature type="binding site" evidence="11">
    <location>
        <position position="46"/>
    </location>
    <ligand>
        <name>NADP(+)</name>
        <dbReference type="ChEBI" id="CHEBI:58349"/>
    </ligand>
</feature>
<organism evidence="13 14">
    <name type="scientific">Candidatus Nitrobium versatile</name>
    <dbReference type="NCBI Taxonomy" id="2884831"/>
    <lineage>
        <taxon>Bacteria</taxon>
        <taxon>Pseudomonadati</taxon>
        <taxon>Nitrospirota</taxon>
        <taxon>Nitrospiria</taxon>
        <taxon>Nitrospirales</taxon>
        <taxon>Nitrospiraceae</taxon>
        <taxon>Candidatus Nitrobium</taxon>
    </lineage>
</organism>
<keyword evidence="9 11" id="KW-0057">Aromatic amino acid biosynthesis</keyword>
<dbReference type="FunFam" id="3.60.150.10:FF:000002">
    <property type="entry name" value="Chorismate synthase"/>
    <property type="match status" value="1"/>
</dbReference>
<dbReference type="InterPro" id="IPR020541">
    <property type="entry name" value="Chorismate_synthase_CS"/>
</dbReference>
<dbReference type="HAMAP" id="MF_00300">
    <property type="entry name" value="Chorismate_synth"/>
    <property type="match status" value="1"/>
</dbReference>
<evidence type="ECO:0000313" key="13">
    <source>
        <dbReference type="EMBL" id="MBZ0155696.1"/>
    </source>
</evidence>
<name>A0A953J3Q4_9BACT</name>
<dbReference type="AlphaFoldDB" id="A0A953J3Q4"/>
<feature type="binding site" evidence="11">
    <location>
        <position position="40"/>
    </location>
    <ligand>
        <name>NADP(+)</name>
        <dbReference type="ChEBI" id="CHEBI:58349"/>
    </ligand>
</feature>
<feature type="binding site" evidence="11">
    <location>
        <begin position="129"/>
        <end position="131"/>
    </location>
    <ligand>
        <name>FMN</name>
        <dbReference type="ChEBI" id="CHEBI:58210"/>
    </ligand>
</feature>
<dbReference type="GO" id="GO:0004107">
    <property type="term" value="F:chorismate synthase activity"/>
    <property type="evidence" value="ECO:0007669"/>
    <property type="project" value="UniProtKB-UniRule"/>
</dbReference>
<reference evidence="13" key="1">
    <citation type="journal article" date="2021" name="bioRxiv">
        <title>Unraveling nitrogen, sulfur and carbon metabolic pathways and microbial community transcriptional responses to substrate deprivation and toxicity stresses in a bioreactor mimicking anoxic brackish coastal sediment conditions.</title>
        <authorList>
            <person name="Martins P.D."/>
            <person name="Echeveste M.J."/>
            <person name="Arshad A."/>
            <person name="Kurth J."/>
            <person name="Ouboter H."/>
            <person name="Jetten M.S.M."/>
            <person name="Welte C.U."/>
        </authorList>
    </citation>
    <scope>NUCLEOTIDE SEQUENCE</scope>
    <source>
        <strain evidence="13">MAG_39</strain>
    </source>
</reference>
<evidence type="ECO:0000256" key="10">
    <source>
        <dbReference type="ARBA" id="ARBA00023239"/>
    </source>
</evidence>
<dbReference type="NCBIfam" id="NF003793">
    <property type="entry name" value="PRK05382.1"/>
    <property type="match status" value="1"/>
</dbReference>
<dbReference type="PANTHER" id="PTHR21085">
    <property type="entry name" value="CHORISMATE SYNTHASE"/>
    <property type="match status" value="1"/>
</dbReference>
<feature type="binding site" evidence="11">
    <location>
        <position position="313"/>
    </location>
    <ligand>
        <name>FMN</name>
        <dbReference type="ChEBI" id="CHEBI:58210"/>
    </ligand>
</feature>
<dbReference type="GO" id="GO:0009423">
    <property type="term" value="P:chorismate biosynthetic process"/>
    <property type="evidence" value="ECO:0007669"/>
    <property type="project" value="UniProtKB-UniRule"/>
</dbReference>
<comment type="catalytic activity">
    <reaction evidence="11 12">
        <text>5-O-(1-carboxyvinyl)-3-phosphoshikimate = chorismate + phosphate</text>
        <dbReference type="Rhea" id="RHEA:21020"/>
        <dbReference type="ChEBI" id="CHEBI:29748"/>
        <dbReference type="ChEBI" id="CHEBI:43474"/>
        <dbReference type="ChEBI" id="CHEBI:57701"/>
        <dbReference type="EC" id="4.2.3.5"/>
    </reaction>
</comment>
<keyword evidence="10 11" id="KW-0456">Lyase</keyword>
<gene>
    <name evidence="11 13" type="primary">aroC</name>
    <name evidence="13" type="ORF">K8I29_05705</name>
</gene>
<accession>A0A953J3Q4</accession>
<dbReference type="GO" id="GO:0008652">
    <property type="term" value="P:amino acid biosynthetic process"/>
    <property type="evidence" value="ECO:0007669"/>
    <property type="project" value="UniProtKB-KW"/>
</dbReference>
<evidence type="ECO:0000256" key="6">
    <source>
        <dbReference type="ARBA" id="ARBA00022643"/>
    </source>
</evidence>
<dbReference type="GO" id="GO:0009073">
    <property type="term" value="P:aromatic amino acid family biosynthetic process"/>
    <property type="evidence" value="ECO:0007669"/>
    <property type="project" value="UniProtKB-KW"/>
</dbReference>
<evidence type="ECO:0000256" key="2">
    <source>
        <dbReference type="ARBA" id="ARBA00008014"/>
    </source>
</evidence>
<feature type="binding site" evidence="11">
    <location>
        <begin position="328"/>
        <end position="332"/>
    </location>
    <ligand>
        <name>FMN</name>
        <dbReference type="ChEBI" id="CHEBI:58210"/>
    </ligand>
</feature>
<dbReference type="GO" id="GO:0010181">
    <property type="term" value="F:FMN binding"/>
    <property type="evidence" value="ECO:0007669"/>
    <property type="project" value="TreeGrafter"/>
</dbReference>
<dbReference type="PROSITE" id="PS00787">
    <property type="entry name" value="CHORISMATE_SYNTHASE_1"/>
    <property type="match status" value="1"/>
</dbReference>
<evidence type="ECO:0000256" key="9">
    <source>
        <dbReference type="ARBA" id="ARBA00023141"/>
    </source>
</evidence>
<evidence type="ECO:0000256" key="5">
    <source>
        <dbReference type="ARBA" id="ARBA00022630"/>
    </source>
</evidence>
<dbReference type="EC" id="4.2.3.5" evidence="3 11"/>
<evidence type="ECO:0000256" key="3">
    <source>
        <dbReference type="ARBA" id="ARBA00013036"/>
    </source>
</evidence>
<proteinExistence type="inferred from homology"/>